<organism evidence="1 2">
    <name type="scientific">Parabacteroides faecis</name>
    <dbReference type="NCBI Taxonomy" id="1217282"/>
    <lineage>
        <taxon>Bacteria</taxon>
        <taxon>Pseudomonadati</taxon>
        <taxon>Bacteroidota</taxon>
        <taxon>Bacteroidia</taxon>
        <taxon>Bacteroidales</taxon>
        <taxon>Tannerellaceae</taxon>
        <taxon>Parabacteroides</taxon>
    </lineage>
</organism>
<evidence type="ECO:0000313" key="2">
    <source>
        <dbReference type="Proteomes" id="UP000533637"/>
    </source>
</evidence>
<dbReference type="RefSeq" id="WP_122376168.1">
    <property type="nucleotide sequence ID" value="NZ_BMPB01000005.1"/>
</dbReference>
<accession>A0ABR6KMQ6</accession>
<proteinExistence type="predicted"/>
<dbReference type="EMBL" id="JACHOC010000005">
    <property type="protein sequence ID" value="MBB4622785.1"/>
    <property type="molecule type" value="Genomic_DNA"/>
</dbReference>
<gene>
    <name evidence="1" type="ORF">GGQ57_002694</name>
</gene>
<evidence type="ECO:0000313" key="1">
    <source>
        <dbReference type="EMBL" id="MBB4622785.1"/>
    </source>
</evidence>
<comment type="caution">
    <text evidence="1">The sequence shown here is derived from an EMBL/GenBank/DDBJ whole genome shotgun (WGS) entry which is preliminary data.</text>
</comment>
<dbReference type="Proteomes" id="UP000533637">
    <property type="component" value="Unassembled WGS sequence"/>
</dbReference>
<protein>
    <submittedName>
        <fullName evidence="1">Uncharacterized protein</fullName>
    </submittedName>
</protein>
<reference evidence="1 2" key="1">
    <citation type="submission" date="2020-08" db="EMBL/GenBank/DDBJ databases">
        <title>Genomic Encyclopedia of Type Strains, Phase IV (KMG-IV): sequencing the most valuable type-strain genomes for metagenomic binning, comparative biology and taxonomic classification.</title>
        <authorList>
            <person name="Goeker M."/>
        </authorList>
    </citation>
    <scope>NUCLEOTIDE SEQUENCE [LARGE SCALE GENOMIC DNA]</scope>
    <source>
        <strain evidence="1 2">DSM 102983</strain>
    </source>
</reference>
<keyword evidence="2" id="KW-1185">Reference proteome</keyword>
<name>A0ABR6KMQ6_9BACT</name>
<sequence length="275" mass="31598">MANKEKIDYLLLDIKELETLIAGMRDAEVYPVSFFSQTFNLTHKILNDLHSLETAQIEMLRKQMEAHQALIQSLPNPAATTIPVPETEIKEEPVTETVIIPEPEVAPTRKVIIEQQEIIPEEKIEEKVVIEQAEVHQPEIVTPEPITTVQPEQVQPESVQPAPRLSEPAQATEHKIQLETPHKTVVADKQGVFLSDILEKKNLSDFRKAFSLNDRFRFRRELFGGNEDKMNKAITDLNDIHSYEESVTYLNNELKWNIEDEAVADFLKLLEKRFL</sequence>